<dbReference type="Gene3D" id="1.10.1200.240">
    <property type="match status" value="1"/>
</dbReference>
<sequence length="148" mass="17431">MKADKVRRMAAQVLKAANKDVWFDSGEMEKIESVMTKEDIRGLIKEGVIKKRKKQSQSRGRSRLLKEKKKKGRKRGKGKRKGRKNARKEGKKQWEKNVRSQRKMLKELKKEKPEAVKKIGYRKLYKMVKGGFFRGKHYLKASVEGKKR</sequence>
<name>A0A939C5Y5_9ARCH</name>
<feature type="domain" description="Large ribosomal subunit protein eL19" evidence="6">
    <location>
        <begin position="2"/>
        <end position="147"/>
    </location>
</feature>
<feature type="compositionally biased region" description="Basic residues" evidence="5">
    <location>
        <begin position="50"/>
        <end position="86"/>
    </location>
</feature>
<evidence type="ECO:0000259" key="6">
    <source>
        <dbReference type="SMART" id="SM01416"/>
    </source>
</evidence>
<keyword evidence="2 4" id="KW-0689">Ribosomal protein</keyword>
<comment type="caution">
    <text evidence="7">The sequence shown here is derived from an EMBL/GenBank/DDBJ whole genome shotgun (WGS) entry which is preliminary data.</text>
</comment>
<dbReference type="PANTHER" id="PTHR10722">
    <property type="entry name" value="60S RIBOSOMAL PROTEIN L19"/>
    <property type="match status" value="1"/>
</dbReference>
<dbReference type="InterPro" id="IPR039547">
    <property type="entry name" value="Ribosomal_eL19"/>
</dbReference>
<dbReference type="GO" id="GO:0022625">
    <property type="term" value="C:cytosolic large ribosomal subunit"/>
    <property type="evidence" value="ECO:0007669"/>
    <property type="project" value="InterPro"/>
</dbReference>
<dbReference type="SMART" id="SM01416">
    <property type="entry name" value="Ribosomal_L19e"/>
    <property type="match status" value="1"/>
</dbReference>
<evidence type="ECO:0000256" key="3">
    <source>
        <dbReference type="ARBA" id="ARBA00023274"/>
    </source>
</evidence>
<keyword evidence="4" id="KW-0694">RNA-binding</keyword>
<comment type="function">
    <text evidence="4">Binds to the 23S rRNA.</text>
</comment>
<dbReference type="GO" id="GO:0006412">
    <property type="term" value="P:translation"/>
    <property type="evidence" value="ECO:0007669"/>
    <property type="project" value="UniProtKB-UniRule"/>
</dbReference>
<dbReference type="GO" id="GO:0070180">
    <property type="term" value="F:large ribosomal subunit rRNA binding"/>
    <property type="evidence" value="ECO:0007669"/>
    <property type="project" value="UniProtKB-UniRule"/>
</dbReference>
<organism evidence="7 8">
    <name type="scientific">Candidatus Iainarchaeum sp</name>
    <dbReference type="NCBI Taxonomy" id="3101447"/>
    <lineage>
        <taxon>Archaea</taxon>
        <taxon>Candidatus Iainarchaeota</taxon>
        <taxon>Candidatus Iainarchaeia</taxon>
        <taxon>Candidatus Iainarchaeales</taxon>
        <taxon>Candidatus Iainarchaeaceae</taxon>
        <taxon>Candidatus Iainarchaeum</taxon>
    </lineage>
</organism>
<dbReference type="NCBIfam" id="NF006343">
    <property type="entry name" value="PRK08570.1"/>
    <property type="match status" value="1"/>
</dbReference>
<keyword evidence="4" id="KW-0699">rRNA-binding</keyword>
<dbReference type="SUPFAM" id="SSF48140">
    <property type="entry name" value="Ribosomal protein L19 (L19e)"/>
    <property type="match status" value="1"/>
</dbReference>
<dbReference type="Pfam" id="PF01280">
    <property type="entry name" value="Ribosomal_L19e"/>
    <property type="match status" value="1"/>
</dbReference>
<dbReference type="InterPro" id="IPR015972">
    <property type="entry name" value="Ribosomal_eL19_dom1"/>
</dbReference>
<proteinExistence type="inferred from homology"/>
<dbReference type="HAMAP" id="MF_01475">
    <property type="entry name" value="Ribosomal_eL19"/>
    <property type="match status" value="1"/>
</dbReference>
<dbReference type="InterPro" id="IPR035970">
    <property type="entry name" value="60S_ribosomal_eL19_sf"/>
</dbReference>
<evidence type="ECO:0000256" key="4">
    <source>
        <dbReference type="HAMAP-Rule" id="MF_01475"/>
    </source>
</evidence>
<evidence type="ECO:0000256" key="2">
    <source>
        <dbReference type="ARBA" id="ARBA00022980"/>
    </source>
</evidence>
<dbReference type="Proteomes" id="UP000809243">
    <property type="component" value="Unassembled WGS sequence"/>
</dbReference>
<protein>
    <recommendedName>
        <fullName evidence="4">Large ribosomal subunit protein eL19</fullName>
    </recommendedName>
</protein>
<feature type="region of interest" description="Disordered" evidence="5">
    <location>
        <begin position="49"/>
        <end position="112"/>
    </location>
</feature>
<evidence type="ECO:0000313" key="8">
    <source>
        <dbReference type="Proteomes" id="UP000809243"/>
    </source>
</evidence>
<accession>A0A939C5Y5</accession>
<dbReference type="InterPro" id="IPR057260">
    <property type="entry name" value="Ribosomal_L19e_C"/>
</dbReference>
<dbReference type="Gene3D" id="1.10.1650.10">
    <property type="match status" value="1"/>
</dbReference>
<evidence type="ECO:0000256" key="5">
    <source>
        <dbReference type="SAM" id="MobiDB-lite"/>
    </source>
</evidence>
<dbReference type="InterPro" id="IPR057259">
    <property type="entry name" value="Ribosomal_L19e"/>
</dbReference>
<comment type="similarity">
    <text evidence="1 4">Belongs to the eukaryotic ribosomal protein eL19 family.</text>
</comment>
<dbReference type="Pfam" id="PF25476">
    <property type="entry name" value="Ribosomal_L19e_C"/>
    <property type="match status" value="1"/>
</dbReference>
<keyword evidence="3 4" id="KW-0687">Ribonucleoprotein</keyword>
<reference evidence="7" key="1">
    <citation type="submission" date="2021-01" db="EMBL/GenBank/DDBJ databases">
        <title>Active Sulfur Cycling in an Early Earth Analoge.</title>
        <authorList>
            <person name="Hahn C.R."/>
            <person name="Youssef N.H."/>
            <person name="Elshahed M."/>
        </authorList>
    </citation>
    <scope>NUCLEOTIDE SEQUENCE</scope>
    <source>
        <strain evidence="7">Zod_Metabat.1151</strain>
    </source>
</reference>
<dbReference type="EMBL" id="JAFGDB010000005">
    <property type="protein sequence ID" value="MBN2066873.1"/>
    <property type="molecule type" value="Genomic_DNA"/>
</dbReference>
<gene>
    <name evidence="4" type="primary">rpl19e</name>
    <name evidence="7" type="ORF">JW744_00210</name>
</gene>
<dbReference type="GO" id="GO:0003735">
    <property type="term" value="F:structural constituent of ribosome"/>
    <property type="evidence" value="ECO:0007669"/>
    <property type="project" value="InterPro"/>
</dbReference>
<evidence type="ECO:0000313" key="7">
    <source>
        <dbReference type="EMBL" id="MBN2066873.1"/>
    </source>
</evidence>
<dbReference type="AlphaFoldDB" id="A0A939C5Y5"/>
<feature type="compositionally biased region" description="Basic and acidic residues" evidence="5">
    <location>
        <begin position="87"/>
        <end position="112"/>
    </location>
</feature>
<evidence type="ECO:0000256" key="1">
    <source>
        <dbReference type="ARBA" id="ARBA00011082"/>
    </source>
</evidence>
<dbReference type="InterPro" id="IPR000196">
    <property type="entry name" value="Ribosomal_eL19_dom"/>
</dbReference>
<comment type="subunit">
    <text evidence="4">Part of the 50S ribosomal subunit.</text>
</comment>